<dbReference type="InterPro" id="IPR006527">
    <property type="entry name" value="F-box-assoc_dom_typ1"/>
</dbReference>
<dbReference type="EMBL" id="JBBPBK010000006">
    <property type="protein sequence ID" value="KAK9283285.1"/>
    <property type="molecule type" value="Genomic_DNA"/>
</dbReference>
<evidence type="ECO:0000259" key="1">
    <source>
        <dbReference type="Pfam" id="PF07734"/>
    </source>
</evidence>
<dbReference type="InterPro" id="IPR050796">
    <property type="entry name" value="SCF_F-box_component"/>
</dbReference>
<gene>
    <name evidence="2" type="ORF">L1049_011521</name>
</gene>
<dbReference type="InterPro" id="IPR011043">
    <property type="entry name" value="Gal_Oxase/kelch_b-propeller"/>
</dbReference>
<sequence length="262" mass="29765">MYTSCNGLLLLGGLFGGRQRLVVCNPITLFYMMLPPPPIPGDFSWALVHDDSVRKYKVVGMITRNLNMMQGGKSSHNGGYGRCFALTLGCSSSWRALVTYPELDSTWSRGVSANGKLHWLARFYENGQRSEEGWLYSMDIATEVFEKTPCPLPTKNSSFRFQEINGSLYSTVGLNEKIEIWVLKDWDTMAWTWLDTINLSYTPVAIADFPHPHGATKLIMRNGKELLSYDLQSQEMSHIAVKNKEFIPYCFECHVNSLVHWC</sequence>
<reference evidence="2 3" key="1">
    <citation type="journal article" date="2024" name="Plant J.">
        <title>Genome sequences and population genomics reveal climatic adaptation and genomic divergence between two closely related sweetgum species.</title>
        <authorList>
            <person name="Xu W.Q."/>
            <person name="Ren C.Q."/>
            <person name="Zhang X.Y."/>
            <person name="Comes H.P."/>
            <person name="Liu X.H."/>
            <person name="Li Y.G."/>
            <person name="Kettle C.J."/>
            <person name="Jalonen R."/>
            <person name="Gaisberger H."/>
            <person name="Ma Y.Z."/>
            <person name="Qiu Y.X."/>
        </authorList>
    </citation>
    <scope>NUCLEOTIDE SEQUENCE [LARGE SCALE GENOMIC DNA]</scope>
    <source>
        <strain evidence="2">Hangzhou</strain>
    </source>
</reference>
<keyword evidence="3" id="KW-1185">Reference proteome</keyword>
<dbReference type="PANTHER" id="PTHR31672:SF11">
    <property type="entry name" value="F-BOX PROTEIN CPR1-LIKE ISOFORM X2"/>
    <property type="match status" value="1"/>
</dbReference>
<protein>
    <recommendedName>
        <fullName evidence="1">F-box associated beta-propeller type 1 domain-containing protein</fullName>
    </recommendedName>
</protein>
<dbReference type="Pfam" id="PF07734">
    <property type="entry name" value="FBA_1"/>
    <property type="match status" value="1"/>
</dbReference>
<proteinExistence type="predicted"/>
<dbReference type="AlphaFoldDB" id="A0AAP0X2Z4"/>
<dbReference type="SUPFAM" id="SSF50965">
    <property type="entry name" value="Galactose oxidase, central domain"/>
    <property type="match status" value="1"/>
</dbReference>
<dbReference type="PANTHER" id="PTHR31672">
    <property type="entry name" value="BNACNNG10540D PROTEIN"/>
    <property type="match status" value="1"/>
</dbReference>
<organism evidence="2 3">
    <name type="scientific">Liquidambar formosana</name>
    <name type="common">Formosan gum</name>
    <dbReference type="NCBI Taxonomy" id="63359"/>
    <lineage>
        <taxon>Eukaryota</taxon>
        <taxon>Viridiplantae</taxon>
        <taxon>Streptophyta</taxon>
        <taxon>Embryophyta</taxon>
        <taxon>Tracheophyta</taxon>
        <taxon>Spermatophyta</taxon>
        <taxon>Magnoliopsida</taxon>
        <taxon>eudicotyledons</taxon>
        <taxon>Gunneridae</taxon>
        <taxon>Pentapetalae</taxon>
        <taxon>Saxifragales</taxon>
        <taxon>Altingiaceae</taxon>
        <taxon>Liquidambar</taxon>
    </lineage>
</organism>
<accession>A0AAP0X2Z4</accession>
<dbReference type="Proteomes" id="UP001415857">
    <property type="component" value="Unassembled WGS sequence"/>
</dbReference>
<feature type="domain" description="F-box associated beta-propeller type 1" evidence="1">
    <location>
        <begin position="3"/>
        <end position="246"/>
    </location>
</feature>
<dbReference type="NCBIfam" id="TIGR01640">
    <property type="entry name" value="F_box_assoc_1"/>
    <property type="match status" value="1"/>
</dbReference>
<evidence type="ECO:0000313" key="3">
    <source>
        <dbReference type="Proteomes" id="UP001415857"/>
    </source>
</evidence>
<name>A0AAP0X2Z4_LIQFO</name>
<dbReference type="InterPro" id="IPR017451">
    <property type="entry name" value="F-box-assoc_interact_dom"/>
</dbReference>
<comment type="caution">
    <text evidence="2">The sequence shown here is derived from an EMBL/GenBank/DDBJ whole genome shotgun (WGS) entry which is preliminary data.</text>
</comment>
<evidence type="ECO:0000313" key="2">
    <source>
        <dbReference type="EMBL" id="KAK9283285.1"/>
    </source>
</evidence>